<dbReference type="RefSeq" id="WP_108021944.1">
    <property type="nucleotide sequence ID" value="NZ_QBKR01000003.1"/>
</dbReference>
<dbReference type="AlphaFoldDB" id="A0A2T6C7V1"/>
<proteinExistence type="predicted"/>
<dbReference type="OrthoDB" id="9896157at2"/>
<reference evidence="1 2" key="1">
    <citation type="submission" date="2018-04" db="EMBL/GenBank/DDBJ databases">
        <title>Genomic Encyclopedia of Archaeal and Bacterial Type Strains, Phase II (KMG-II): from individual species to whole genera.</title>
        <authorList>
            <person name="Goeker M."/>
        </authorList>
    </citation>
    <scope>NUCLEOTIDE SEQUENCE [LARGE SCALE GENOMIC DNA]</scope>
    <source>
        <strain evidence="1 2">DSM 45787</strain>
    </source>
</reference>
<evidence type="ECO:0000313" key="2">
    <source>
        <dbReference type="Proteomes" id="UP000244240"/>
    </source>
</evidence>
<evidence type="ECO:0000313" key="1">
    <source>
        <dbReference type="EMBL" id="PTX64394.1"/>
    </source>
</evidence>
<dbReference type="EMBL" id="QBKR01000003">
    <property type="protein sequence ID" value="PTX64394.1"/>
    <property type="molecule type" value="Genomic_DNA"/>
</dbReference>
<keyword evidence="2" id="KW-1185">Reference proteome</keyword>
<gene>
    <name evidence="1" type="ORF">C8P63_103180</name>
</gene>
<accession>A0A2T6C7V1</accession>
<sequence length="153" mass="18146">MTEKQKERLKLLKALEAQIDSEQRITWSLMDPEHENESNLLRQNLKQAKEIVNHIFRYLQKEREQNQVQGMGKVDQVEKEHLIVQALWEQVRSMGLLLDMLGDNPELKDEEMELRWLTTHMRSCLRKAGKKLPDPVDEFLEEILQCKNKGIIK</sequence>
<protein>
    <submittedName>
        <fullName evidence="1">Uncharacterized protein</fullName>
    </submittedName>
</protein>
<organism evidence="1 2">
    <name type="scientific">Melghirimyces profundicolus</name>
    <dbReference type="NCBI Taxonomy" id="1242148"/>
    <lineage>
        <taxon>Bacteria</taxon>
        <taxon>Bacillati</taxon>
        <taxon>Bacillota</taxon>
        <taxon>Bacilli</taxon>
        <taxon>Bacillales</taxon>
        <taxon>Thermoactinomycetaceae</taxon>
        <taxon>Melghirimyces</taxon>
    </lineage>
</organism>
<name>A0A2T6C7V1_9BACL</name>
<dbReference type="Proteomes" id="UP000244240">
    <property type="component" value="Unassembled WGS sequence"/>
</dbReference>
<comment type="caution">
    <text evidence="1">The sequence shown here is derived from an EMBL/GenBank/DDBJ whole genome shotgun (WGS) entry which is preliminary data.</text>
</comment>